<dbReference type="InterPro" id="IPR050407">
    <property type="entry name" value="Geranylgeranyl_reductase"/>
</dbReference>
<dbReference type="AlphaFoldDB" id="A0A8T3VF95"/>
<dbReference type="PANTHER" id="PTHR42685">
    <property type="entry name" value="GERANYLGERANYL DIPHOSPHATE REDUCTASE"/>
    <property type="match status" value="1"/>
</dbReference>
<dbReference type="SUPFAM" id="SSF51905">
    <property type="entry name" value="FAD/NAD(P)-binding domain"/>
    <property type="match status" value="1"/>
</dbReference>
<evidence type="ECO:0000313" key="2">
    <source>
        <dbReference type="Proteomes" id="UP000783037"/>
    </source>
</evidence>
<dbReference type="InterPro" id="IPR011777">
    <property type="entry name" value="Geranylgeranyl_Rdtase_fam"/>
</dbReference>
<comment type="caution">
    <text evidence="1">The sequence shown here is derived from an EMBL/GenBank/DDBJ whole genome shotgun (WGS) entry which is preliminary data.</text>
</comment>
<sequence>MNFDFDAVIVGAGPVGSTIAYYLSKNGLDVAIADKKKQIGYPLQCAGILSNHIFDVNELPDEVILNTVRGAFLHTRNHILNVKKDESVAYVIDRIAYDEFLLNRAVDNGATFINQKVIDVDSEMGVTYLSNSHEIKSKVIIGCDGCNSLLSKSIGNKLDNFQASQMLVKINDEDIQSFRNSNENVDDYVDTYLLDDILPGFLWVIPLGENNYRVGFFSNHNHKIQNEILRNFLDANFEYELIEKYKGFIPIFDEKNKLVENRLLLIGDAASQVKPTSGGGLLIAFDACRMACKHIIGAIDSDDMGMLNEYEKEFRKMYLKEFNYQFKVQRTLGLLSDADLDYLFSKLRENDCERLISEYGDMDTQSELVKEFIKRGLIFKIVPTFLFKKVTKIFGFR</sequence>
<dbReference type="PRINTS" id="PR00420">
    <property type="entry name" value="RNGMNOXGNASE"/>
</dbReference>
<dbReference type="EMBL" id="SUTK01000025">
    <property type="protein sequence ID" value="MBE6502035.1"/>
    <property type="molecule type" value="Genomic_DNA"/>
</dbReference>
<dbReference type="PANTHER" id="PTHR42685:SF18">
    <property type="entry name" value="DIGERANYLGERANYLGLYCEROPHOSPHOLIPID REDUCTASE"/>
    <property type="match status" value="1"/>
</dbReference>
<dbReference type="RefSeq" id="WP_303739125.1">
    <property type="nucleotide sequence ID" value="NZ_SUTK01000025.1"/>
</dbReference>
<reference evidence="1" key="1">
    <citation type="submission" date="2019-04" db="EMBL/GenBank/DDBJ databases">
        <title>Evolution of Biomass-Degrading Anaerobic Consortia Revealed by Metagenomics.</title>
        <authorList>
            <person name="Peng X."/>
        </authorList>
    </citation>
    <scope>NUCLEOTIDE SEQUENCE</scope>
    <source>
        <strain evidence="1">SIG18</strain>
    </source>
</reference>
<evidence type="ECO:0000313" key="1">
    <source>
        <dbReference type="EMBL" id="MBE6502035.1"/>
    </source>
</evidence>
<gene>
    <name evidence="1" type="ORF">E7Z79_06285</name>
</gene>
<protein>
    <submittedName>
        <fullName evidence="1">NAD(P)/FAD-dependent oxidoreductase</fullName>
    </submittedName>
</protein>
<accession>A0A8T3VF95</accession>
<name>A0A8T3VF95_9EURY</name>
<dbReference type="GO" id="GO:0016628">
    <property type="term" value="F:oxidoreductase activity, acting on the CH-CH group of donors, NAD or NADP as acceptor"/>
    <property type="evidence" value="ECO:0007669"/>
    <property type="project" value="InterPro"/>
</dbReference>
<dbReference type="Gene3D" id="3.50.50.60">
    <property type="entry name" value="FAD/NAD(P)-binding domain"/>
    <property type="match status" value="1"/>
</dbReference>
<organism evidence="1 2">
    <name type="scientific">Methanobrevibacter thaueri</name>
    <dbReference type="NCBI Taxonomy" id="190975"/>
    <lineage>
        <taxon>Archaea</taxon>
        <taxon>Methanobacteriati</taxon>
        <taxon>Methanobacteriota</taxon>
        <taxon>Methanomada group</taxon>
        <taxon>Methanobacteria</taxon>
        <taxon>Methanobacteriales</taxon>
        <taxon>Methanobacteriaceae</taxon>
        <taxon>Methanobrevibacter</taxon>
    </lineage>
</organism>
<dbReference type="Pfam" id="PF05834">
    <property type="entry name" value="Lycopene_cycl"/>
    <property type="match status" value="1"/>
</dbReference>
<dbReference type="Proteomes" id="UP000783037">
    <property type="component" value="Unassembled WGS sequence"/>
</dbReference>
<proteinExistence type="predicted"/>
<dbReference type="NCBIfam" id="TIGR02032">
    <property type="entry name" value="GG-red-SF"/>
    <property type="match status" value="1"/>
</dbReference>
<dbReference type="InterPro" id="IPR036188">
    <property type="entry name" value="FAD/NAD-bd_sf"/>
</dbReference>